<dbReference type="Proteomes" id="UP000032582">
    <property type="component" value="Unassembled WGS sequence"/>
</dbReference>
<comment type="caution">
    <text evidence="1">The sequence shown here is derived from an EMBL/GenBank/DDBJ whole genome shotgun (WGS) entry which is preliminary data.</text>
</comment>
<sequence length="64" mass="6696">MIIHGSGNVNIKGKPAARAAGKIPGEKLTELILADTKNLPASKGRQIAGETLKKAFMLTPQGWG</sequence>
<protein>
    <submittedName>
        <fullName evidence="1">Uncharacterized protein</fullName>
    </submittedName>
</protein>
<organism evidence="1 2">
    <name type="scientific">Morganella morganii</name>
    <name type="common">Proteus morganii</name>
    <dbReference type="NCBI Taxonomy" id="582"/>
    <lineage>
        <taxon>Bacteria</taxon>
        <taxon>Pseudomonadati</taxon>
        <taxon>Pseudomonadota</taxon>
        <taxon>Gammaproteobacteria</taxon>
        <taxon>Enterobacterales</taxon>
        <taxon>Morganellaceae</taxon>
        <taxon>Morganella</taxon>
    </lineage>
</organism>
<evidence type="ECO:0000313" key="2">
    <source>
        <dbReference type="Proteomes" id="UP000032582"/>
    </source>
</evidence>
<evidence type="ECO:0000313" key="1">
    <source>
        <dbReference type="EMBL" id="KJF75593.1"/>
    </source>
</evidence>
<dbReference type="PATRIC" id="fig|582.24.peg.7210"/>
<accession>A0A0D8L3Z0</accession>
<gene>
    <name evidence="1" type="ORF">UA45_22700</name>
</gene>
<dbReference type="EMBL" id="JZSH01000622">
    <property type="protein sequence ID" value="KJF75593.1"/>
    <property type="molecule type" value="Genomic_DNA"/>
</dbReference>
<dbReference type="AlphaFoldDB" id="A0A0D8L3Z0"/>
<reference evidence="1 2" key="1">
    <citation type="submission" date="2015-02" db="EMBL/GenBank/DDBJ databases">
        <title>Whole genome shotgun sequencing of cultured foodborne pathogen.</title>
        <authorList>
            <person name="Timme R."/>
            <person name="Allard M.W."/>
            <person name="Strain E."/>
            <person name="Evans P.S."/>
            <person name="Brown E."/>
        </authorList>
    </citation>
    <scope>NUCLEOTIDE SEQUENCE [LARGE SCALE GENOMIC DNA]</scope>
    <source>
        <strain evidence="1 2">GCSL-TSO-24</strain>
    </source>
</reference>
<proteinExistence type="predicted"/>
<name>A0A0D8L3Z0_MORMO</name>